<protein>
    <submittedName>
        <fullName evidence="3">Flavodoxin</fullName>
    </submittedName>
</protein>
<dbReference type="InterPro" id="IPR008254">
    <property type="entry name" value="Flavodoxin/NO_synth"/>
</dbReference>
<feature type="domain" description="Flavodoxin-like" evidence="2">
    <location>
        <begin position="23"/>
        <end position="165"/>
    </location>
</feature>
<name>A0A1T4Z4B6_9ACTN</name>
<evidence type="ECO:0000313" key="3">
    <source>
        <dbReference type="EMBL" id="SKB08880.1"/>
    </source>
</evidence>
<dbReference type="PANTHER" id="PTHR39201">
    <property type="entry name" value="EXPORTED PROTEIN-RELATED"/>
    <property type="match status" value="1"/>
</dbReference>
<dbReference type="EMBL" id="LT796768">
    <property type="protein sequence ID" value="SKB08880.1"/>
    <property type="molecule type" value="Genomic_DNA"/>
</dbReference>
<keyword evidence="4" id="KW-1185">Reference proteome</keyword>
<sequence length="171" mass="18878">MLVAYFSRAGENYSYGDRVWLETGNTEVAVRMIADTIDCDVHRIEAADPYPREYDPTVARNSREQDDDARPEMAGASPDLTGYDVVILASPIWGSRAPMIMSTFTEALDFTGKTVHPFTTHAMSGLGSTERDYAETCRGAEFGEGLAVQGETVRDARPEIEDWLKQAGLMS</sequence>
<dbReference type="Gene3D" id="3.40.50.360">
    <property type="match status" value="1"/>
</dbReference>
<evidence type="ECO:0000259" key="2">
    <source>
        <dbReference type="Pfam" id="PF12682"/>
    </source>
</evidence>
<proteinExistence type="predicted"/>
<evidence type="ECO:0000256" key="1">
    <source>
        <dbReference type="SAM" id="MobiDB-lite"/>
    </source>
</evidence>
<dbReference type="GO" id="GO:0010181">
    <property type="term" value="F:FMN binding"/>
    <property type="evidence" value="ECO:0007669"/>
    <property type="project" value="InterPro"/>
</dbReference>
<feature type="compositionally biased region" description="Basic and acidic residues" evidence="1">
    <location>
        <begin position="50"/>
        <end position="71"/>
    </location>
</feature>
<dbReference type="PANTHER" id="PTHR39201:SF1">
    <property type="entry name" value="FLAVODOXIN-LIKE DOMAIN-CONTAINING PROTEIN"/>
    <property type="match status" value="1"/>
</dbReference>
<feature type="region of interest" description="Disordered" evidence="1">
    <location>
        <begin position="50"/>
        <end position="76"/>
    </location>
</feature>
<accession>A0A1T4Z4B6</accession>
<dbReference type="SUPFAM" id="SSF52218">
    <property type="entry name" value="Flavoproteins"/>
    <property type="match status" value="1"/>
</dbReference>
<organism evidence="3 4">
    <name type="scientific">Aeromicrobium choanae</name>
    <dbReference type="NCBI Taxonomy" id="1736691"/>
    <lineage>
        <taxon>Bacteria</taxon>
        <taxon>Bacillati</taxon>
        <taxon>Actinomycetota</taxon>
        <taxon>Actinomycetes</taxon>
        <taxon>Propionibacteriales</taxon>
        <taxon>Nocardioidaceae</taxon>
        <taxon>Aeromicrobium</taxon>
    </lineage>
</organism>
<dbReference type="InterPro" id="IPR029039">
    <property type="entry name" value="Flavoprotein-like_sf"/>
</dbReference>
<dbReference type="Pfam" id="PF12682">
    <property type="entry name" value="Flavodoxin_4"/>
    <property type="match status" value="1"/>
</dbReference>
<gene>
    <name evidence="3" type="ORF">SAMN06295964_2375</name>
</gene>
<evidence type="ECO:0000313" key="4">
    <source>
        <dbReference type="Proteomes" id="UP000191040"/>
    </source>
</evidence>
<reference evidence="4" key="1">
    <citation type="submission" date="2017-02" db="EMBL/GenBank/DDBJ databases">
        <authorList>
            <person name="Varghese N."/>
            <person name="Submissions S."/>
        </authorList>
    </citation>
    <scope>NUCLEOTIDE SEQUENCE [LARGE SCALE GENOMIC DNA]</scope>
    <source>
        <strain evidence="4">9H-4</strain>
    </source>
</reference>
<dbReference type="Proteomes" id="UP000191040">
    <property type="component" value="Chromosome I"/>
</dbReference>
<dbReference type="STRING" id="1736691.SAMN06295964_2375"/>
<dbReference type="AlphaFoldDB" id="A0A1T4Z4B6"/>